<evidence type="ECO:0000313" key="3">
    <source>
        <dbReference type="Proteomes" id="UP000291819"/>
    </source>
</evidence>
<gene>
    <name evidence="2" type="ORF">EYS08_03880</name>
</gene>
<evidence type="ECO:0000256" key="1">
    <source>
        <dbReference type="SAM" id="MobiDB-lite"/>
    </source>
</evidence>
<accession>A0A4Q9HH59</accession>
<reference evidence="2 3" key="1">
    <citation type="submission" date="2019-02" db="EMBL/GenBank/DDBJ databases">
        <title>Pedobacter kyonggii whole genome sequence analysis.</title>
        <authorList>
            <person name="Dahal R.H."/>
        </authorList>
    </citation>
    <scope>NUCLEOTIDE SEQUENCE [LARGE SCALE GENOMIC DNA]</scope>
    <source>
        <strain evidence="2 3">K-4-11-1</strain>
    </source>
</reference>
<dbReference type="Proteomes" id="UP000291819">
    <property type="component" value="Unassembled WGS sequence"/>
</dbReference>
<sequence>MNSISWSRHILICALFISIFFGIQSCKRELLVPNSSLKNSLSIEEAKQYYFSKLQQPAVAKKTMSTSSPTKETMQENPLVKKQIGREPIPS</sequence>
<name>A0A4Q9HH59_9SPHI</name>
<evidence type="ECO:0000313" key="2">
    <source>
        <dbReference type="EMBL" id="TBO44455.1"/>
    </source>
</evidence>
<dbReference type="EMBL" id="SIXF01000002">
    <property type="protein sequence ID" value="TBO44455.1"/>
    <property type="molecule type" value="Genomic_DNA"/>
</dbReference>
<organism evidence="2 3">
    <name type="scientific">Pedobacter kyonggii</name>
    <dbReference type="NCBI Taxonomy" id="1926871"/>
    <lineage>
        <taxon>Bacteria</taxon>
        <taxon>Pseudomonadati</taxon>
        <taxon>Bacteroidota</taxon>
        <taxon>Sphingobacteriia</taxon>
        <taxon>Sphingobacteriales</taxon>
        <taxon>Sphingobacteriaceae</taxon>
        <taxon>Pedobacter</taxon>
    </lineage>
</organism>
<feature type="compositionally biased region" description="Polar residues" evidence="1">
    <location>
        <begin position="63"/>
        <end position="76"/>
    </location>
</feature>
<dbReference type="RefSeq" id="WP_131028530.1">
    <property type="nucleotide sequence ID" value="NZ_SIXF01000002.1"/>
</dbReference>
<dbReference type="AlphaFoldDB" id="A0A4Q9HH59"/>
<feature type="region of interest" description="Disordered" evidence="1">
    <location>
        <begin position="62"/>
        <end position="91"/>
    </location>
</feature>
<protein>
    <submittedName>
        <fullName evidence="2">Uncharacterized protein</fullName>
    </submittedName>
</protein>
<comment type="caution">
    <text evidence="2">The sequence shown here is derived from an EMBL/GenBank/DDBJ whole genome shotgun (WGS) entry which is preliminary data.</text>
</comment>
<keyword evidence="3" id="KW-1185">Reference proteome</keyword>
<proteinExistence type="predicted"/>